<evidence type="ECO:0000313" key="2">
    <source>
        <dbReference type="EMBL" id="MBY4893023.1"/>
    </source>
</evidence>
<organism evidence="2 3">
    <name type="scientific">Gymnodinialimonas phycosphaerae</name>
    <dbReference type="NCBI Taxonomy" id="2841589"/>
    <lineage>
        <taxon>Bacteria</taxon>
        <taxon>Pseudomonadati</taxon>
        <taxon>Pseudomonadota</taxon>
        <taxon>Alphaproteobacteria</taxon>
        <taxon>Rhodobacterales</taxon>
        <taxon>Paracoccaceae</taxon>
        <taxon>Gymnodinialimonas</taxon>
    </lineage>
</organism>
<feature type="transmembrane region" description="Helical" evidence="1">
    <location>
        <begin position="48"/>
        <end position="67"/>
    </location>
</feature>
<feature type="transmembrane region" description="Helical" evidence="1">
    <location>
        <begin position="12"/>
        <end position="36"/>
    </location>
</feature>
<dbReference type="PROSITE" id="PS51257">
    <property type="entry name" value="PROKAR_LIPOPROTEIN"/>
    <property type="match status" value="1"/>
</dbReference>
<proteinExistence type="predicted"/>
<keyword evidence="3" id="KW-1185">Reference proteome</keyword>
<name>A0ABS7MSH9_9RHOB</name>
<dbReference type="Proteomes" id="UP000693972">
    <property type="component" value="Unassembled WGS sequence"/>
</dbReference>
<comment type="caution">
    <text evidence="2">The sequence shown here is derived from an EMBL/GenBank/DDBJ whole genome shotgun (WGS) entry which is preliminary data.</text>
</comment>
<keyword evidence="1" id="KW-1133">Transmembrane helix</keyword>
<dbReference type="EMBL" id="JAIMBW010000001">
    <property type="protein sequence ID" value="MBY4893023.1"/>
    <property type="molecule type" value="Genomic_DNA"/>
</dbReference>
<keyword evidence="1" id="KW-0472">Membrane</keyword>
<protein>
    <submittedName>
        <fullName evidence="2">Uncharacterized protein</fullName>
    </submittedName>
</protein>
<accession>A0ABS7MSH9</accession>
<gene>
    <name evidence="2" type="ORF">KUL25_09630</name>
</gene>
<keyword evidence="1" id="KW-0812">Transmembrane</keyword>
<sequence length="84" mass="9053">MHSFRLLLADTRLARQFLASLGAGLLIAISCVSLAFQGPHRVQSGPGLWSVAAYLSLLVTIVPVIILNHRHFAGRAHLQSVPAE</sequence>
<dbReference type="RefSeq" id="WP_257892758.1">
    <property type="nucleotide sequence ID" value="NZ_JAIMBW010000001.1"/>
</dbReference>
<evidence type="ECO:0000256" key="1">
    <source>
        <dbReference type="SAM" id="Phobius"/>
    </source>
</evidence>
<reference evidence="2 3" key="1">
    <citation type="submission" date="2021-07" db="EMBL/GenBank/DDBJ databases">
        <title>Karlodiniumbacter phycospheric gen. nov., sp. nov., a phycosphere bacterium isolated from karlodinium veneficum.</title>
        <authorList>
            <person name="Peng Y."/>
            <person name="Jiang L."/>
            <person name="Lee J."/>
        </authorList>
    </citation>
    <scope>NUCLEOTIDE SEQUENCE [LARGE SCALE GENOMIC DNA]</scope>
    <source>
        <strain evidence="2 3">N5</strain>
    </source>
</reference>
<evidence type="ECO:0000313" key="3">
    <source>
        <dbReference type="Proteomes" id="UP000693972"/>
    </source>
</evidence>